<keyword evidence="1" id="KW-0732">Signal</keyword>
<organism evidence="2 3">
    <name type="scientific">Sphingobacterium thermophilum</name>
    <dbReference type="NCBI Taxonomy" id="768534"/>
    <lineage>
        <taxon>Bacteria</taxon>
        <taxon>Pseudomonadati</taxon>
        <taxon>Bacteroidota</taxon>
        <taxon>Sphingobacteriia</taxon>
        <taxon>Sphingobacteriales</taxon>
        <taxon>Sphingobacteriaceae</taxon>
        <taxon>Sphingobacterium</taxon>
    </lineage>
</organism>
<dbReference type="SUPFAM" id="SSF56925">
    <property type="entry name" value="OMPA-like"/>
    <property type="match status" value="1"/>
</dbReference>
<accession>A0ABP8R1G0</accession>
<name>A0ABP8R1G0_9SPHI</name>
<dbReference type="Gene3D" id="2.40.160.20">
    <property type="match status" value="1"/>
</dbReference>
<dbReference type="Pfam" id="PF03922">
    <property type="entry name" value="OmpW"/>
    <property type="match status" value="1"/>
</dbReference>
<feature type="chain" id="PRO_5047201764" evidence="1">
    <location>
        <begin position="22"/>
        <end position="223"/>
    </location>
</feature>
<proteinExistence type="predicted"/>
<dbReference type="Proteomes" id="UP001500394">
    <property type="component" value="Unassembled WGS sequence"/>
</dbReference>
<sequence length="223" mass="24250">MKKAILSIVTGLIFSLGFAQAQENQEYDKWQIRLRGVGVVPVENAEISTIGGNVSVSSTFIPELDITYFFSKNVAAELILGTTKHNVHTTNSDLSAIGGAANANVDLGDVWLLPPTLTLQYHFRPNKVWKPYVGAGVNYTIFYNPDAGNTVKDISYDNTFGFAMQLGTDINISKNIFLNLDVKNILLKTDVNVDASNLAAGLHIPAKVDINPFLLGFGVGIKF</sequence>
<feature type="signal peptide" evidence="1">
    <location>
        <begin position="1"/>
        <end position="21"/>
    </location>
</feature>
<dbReference type="RefSeq" id="WP_345066556.1">
    <property type="nucleotide sequence ID" value="NZ_BAABGR010000015.1"/>
</dbReference>
<reference evidence="3" key="1">
    <citation type="journal article" date="2019" name="Int. J. Syst. Evol. Microbiol.">
        <title>The Global Catalogue of Microorganisms (GCM) 10K type strain sequencing project: providing services to taxonomists for standard genome sequencing and annotation.</title>
        <authorList>
            <consortium name="The Broad Institute Genomics Platform"/>
            <consortium name="The Broad Institute Genome Sequencing Center for Infectious Disease"/>
            <person name="Wu L."/>
            <person name="Ma J."/>
        </authorList>
    </citation>
    <scope>NUCLEOTIDE SEQUENCE [LARGE SCALE GENOMIC DNA]</scope>
    <source>
        <strain evidence="3">JCM 17858</strain>
    </source>
</reference>
<comment type="caution">
    <text evidence="2">The sequence shown here is derived from an EMBL/GenBank/DDBJ whole genome shotgun (WGS) entry which is preliminary data.</text>
</comment>
<dbReference type="EMBL" id="BAABGR010000015">
    <property type="protein sequence ID" value="GAA4515638.1"/>
    <property type="molecule type" value="Genomic_DNA"/>
</dbReference>
<dbReference type="InterPro" id="IPR011250">
    <property type="entry name" value="OMP/PagP_B-barrel"/>
</dbReference>
<gene>
    <name evidence="2" type="ORF">GCM10023173_13700</name>
</gene>
<evidence type="ECO:0000256" key="1">
    <source>
        <dbReference type="SAM" id="SignalP"/>
    </source>
</evidence>
<evidence type="ECO:0000313" key="3">
    <source>
        <dbReference type="Proteomes" id="UP001500394"/>
    </source>
</evidence>
<protein>
    <submittedName>
        <fullName evidence="2">OmpW family protein</fullName>
    </submittedName>
</protein>
<evidence type="ECO:0000313" key="2">
    <source>
        <dbReference type="EMBL" id="GAA4515638.1"/>
    </source>
</evidence>
<dbReference type="PANTHER" id="PTHR36920:SF1">
    <property type="entry name" value="OUTER MEMBRANE PROTEIN W"/>
    <property type="match status" value="1"/>
</dbReference>
<dbReference type="PANTHER" id="PTHR36920">
    <property type="match status" value="1"/>
</dbReference>
<keyword evidence="3" id="KW-1185">Reference proteome</keyword>
<dbReference type="InterPro" id="IPR005618">
    <property type="entry name" value="OMPW"/>
</dbReference>